<organism evidence="1 2">
    <name type="scientific">Rickettsia felis str. Pedreira</name>
    <dbReference type="NCBI Taxonomy" id="1359196"/>
    <lineage>
        <taxon>Bacteria</taxon>
        <taxon>Pseudomonadati</taxon>
        <taxon>Pseudomonadota</taxon>
        <taxon>Alphaproteobacteria</taxon>
        <taxon>Rickettsiales</taxon>
        <taxon>Rickettsiaceae</taxon>
        <taxon>Rickettsieae</taxon>
        <taxon>Rickettsia</taxon>
        <taxon>spotted fever group</taxon>
    </lineage>
</organism>
<gene>
    <name evidence="1" type="ORF">RFEPED_0572</name>
</gene>
<proteinExistence type="predicted"/>
<evidence type="ECO:0000313" key="2">
    <source>
        <dbReference type="Proteomes" id="UP000033475"/>
    </source>
</evidence>
<reference evidence="1 2" key="1">
    <citation type="submission" date="2015-01" db="EMBL/GenBank/DDBJ databases">
        <title>Genome Sequencing of Rickettsiales.</title>
        <authorList>
            <person name="Daugherty S.C."/>
            <person name="Su Q."/>
            <person name="Abolude K."/>
            <person name="Beier-Sexton M."/>
            <person name="Carlyon J.A."/>
            <person name="Carter R."/>
            <person name="Day N.P."/>
            <person name="Dumler S.J."/>
            <person name="Dyachenko V."/>
            <person name="Godinez A."/>
            <person name="Kurtti T.J."/>
            <person name="Lichay M."/>
            <person name="Mullins K.E."/>
            <person name="Ott S."/>
            <person name="Pappas-Brown V."/>
            <person name="Paris D.H."/>
            <person name="Patel P."/>
            <person name="Richards A.L."/>
            <person name="Sadzewicz L."/>
            <person name="Sears K."/>
            <person name="Seidman D."/>
            <person name="Sengamalay N."/>
            <person name="Stenos J."/>
            <person name="Tallon L.J."/>
            <person name="Vincent G."/>
            <person name="Fraser C.M."/>
            <person name="Munderloh U."/>
            <person name="Dunning-Hotopp J.C."/>
        </authorList>
    </citation>
    <scope>NUCLEOTIDE SEQUENCE [LARGE SCALE GENOMIC DNA]</scope>
    <source>
        <strain evidence="1 2">Pedreira</strain>
    </source>
</reference>
<accession>A0A0F3MRY4</accession>
<dbReference type="AlphaFoldDB" id="A0A0F3MRY4"/>
<dbReference type="Proteomes" id="UP000033475">
    <property type="component" value="Unassembled WGS sequence"/>
</dbReference>
<protein>
    <submittedName>
        <fullName evidence="1">Uncharacterized protein</fullName>
    </submittedName>
</protein>
<sequence length="49" mass="5720">MYFSNYNFTLLTALTSTSSRNLYFAIFFEKLVKITAKVINNAEKNYSKI</sequence>
<name>A0A0F3MRY4_RICFI</name>
<comment type="caution">
    <text evidence="1">The sequence shown here is derived from an EMBL/GenBank/DDBJ whole genome shotgun (WGS) entry which is preliminary data.</text>
</comment>
<dbReference type="EMBL" id="LANQ01000001">
    <property type="protein sequence ID" value="KJV58197.1"/>
    <property type="molecule type" value="Genomic_DNA"/>
</dbReference>
<evidence type="ECO:0000313" key="1">
    <source>
        <dbReference type="EMBL" id="KJV58197.1"/>
    </source>
</evidence>
<dbReference type="PATRIC" id="fig|1359196.3.peg.557"/>